<reference evidence="10" key="1">
    <citation type="journal article" date="2020" name="bioRxiv">
        <title>Comparative genomics of Chlamydomonas.</title>
        <authorList>
            <person name="Craig R.J."/>
            <person name="Hasan A.R."/>
            <person name="Ness R.W."/>
            <person name="Keightley P.D."/>
        </authorList>
    </citation>
    <scope>NUCLEOTIDE SEQUENCE</scope>
    <source>
        <strain evidence="10">CCAP 11/70</strain>
    </source>
</reference>
<dbReference type="GO" id="GO:0009881">
    <property type="term" value="F:photoreceptor activity"/>
    <property type="evidence" value="ECO:0007669"/>
    <property type="project" value="UniProtKB-KW"/>
</dbReference>
<evidence type="ECO:0000256" key="1">
    <source>
        <dbReference type="ARBA" id="ARBA00022543"/>
    </source>
</evidence>
<dbReference type="PROSITE" id="PS50112">
    <property type="entry name" value="PAS"/>
    <property type="match status" value="2"/>
</dbReference>
<evidence type="ECO:0000313" key="10">
    <source>
        <dbReference type="EMBL" id="KAG2484238.1"/>
    </source>
</evidence>
<dbReference type="InterPro" id="IPR013767">
    <property type="entry name" value="PAS_fold"/>
</dbReference>
<feature type="transmembrane region" description="Helical" evidence="8">
    <location>
        <begin position="170"/>
        <end position="193"/>
    </location>
</feature>
<dbReference type="InterPro" id="IPR000014">
    <property type="entry name" value="PAS"/>
</dbReference>
<feature type="transmembrane region" description="Helical" evidence="8">
    <location>
        <begin position="355"/>
        <end position="380"/>
    </location>
</feature>
<comment type="caution">
    <text evidence="10">The sequence shown here is derived from an EMBL/GenBank/DDBJ whole genome shotgun (WGS) entry which is preliminary data.</text>
</comment>
<feature type="transmembrane region" description="Helical" evidence="8">
    <location>
        <begin position="137"/>
        <end position="158"/>
    </location>
</feature>
<feature type="compositionally biased region" description="Gly residues" evidence="7">
    <location>
        <begin position="1486"/>
        <end position="1496"/>
    </location>
</feature>
<dbReference type="Gene3D" id="3.30.450.20">
    <property type="entry name" value="PAS domain"/>
    <property type="match status" value="1"/>
</dbReference>
<dbReference type="Pfam" id="PF00989">
    <property type="entry name" value="PAS"/>
    <property type="match status" value="1"/>
</dbReference>
<feature type="transmembrane region" description="Helical" evidence="8">
    <location>
        <begin position="2210"/>
        <end position="2231"/>
    </location>
</feature>
<evidence type="ECO:0000256" key="2">
    <source>
        <dbReference type="ARBA" id="ARBA00022606"/>
    </source>
</evidence>
<feature type="compositionally biased region" description="Basic and acidic residues" evidence="7">
    <location>
        <begin position="34"/>
        <end position="53"/>
    </location>
</feature>
<feature type="transmembrane region" description="Helical" evidence="8">
    <location>
        <begin position="1777"/>
        <end position="1799"/>
    </location>
</feature>
<evidence type="ECO:0000256" key="8">
    <source>
        <dbReference type="SAM" id="Phobius"/>
    </source>
</evidence>
<dbReference type="FunFam" id="3.30.450.20:FF:000060">
    <property type="entry name" value="Sensor protein FixL"/>
    <property type="match status" value="1"/>
</dbReference>
<evidence type="ECO:0000256" key="7">
    <source>
        <dbReference type="SAM" id="MobiDB-lite"/>
    </source>
</evidence>
<evidence type="ECO:0000256" key="5">
    <source>
        <dbReference type="ARBA" id="ARBA00022777"/>
    </source>
</evidence>
<gene>
    <name evidence="10" type="ORF">HYH03_016973</name>
</gene>
<feature type="domain" description="PAS" evidence="9">
    <location>
        <begin position="981"/>
        <end position="1020"/>
    </location>
</feature>
<feature type="compositionally biased region" description="Polar residues" evidence="7">
    <location>
        <begin position="1447"/>
        <end position="1456"/>
    </location>
</feature>
<dbReference type="NCBIfam" id="TIGR00229">
    <property type="entry name" value="sensory_box"/>
    <property type="match status" value="1"/>
</dbReference>
<keyword evidence="1" id="KW-0675">Receptor</keyword>
<feature type="compositionally biased region" description="Basic and acidic residues" evidence="7">
    <location>
        <begin position="1355"/>
        <end position="1365"/>
    </location>
</feature>
<dbReference type="GO" id="GO:0006355">
    <property type="term" value="P:regulation of DNA-templated transcription"/>
    <property type="evidence" value="ECO:0007669"/>
    <property type="project" value="InterPro"/>
</dbReference>
<dbReference type="PANTHER" id="PTHR31600">
    <property type="entry name" value="TINY MACROCYSTS PROTEIN B-RELATED"/>
    <property type="match status" value="1"/>
</dbReference>
<dbReference type="Pfam" id="PF13426">
    <property type="entry name" value="PAS_9"/>
    <property type="match status" value="1"/>
</dbReference>
<keyword evidence="8" id="KW-1133">Transmembrane helix</keyword>
<feature type="transmembrane region" description="Helical" evidence="8">
    <location>
        <begin position="1571"/>
        <end position="1591"/>
    </location>
</feature>
<keyword evidence="6" id="KW-0067">ATP-binding</keyword>
<evidence type="ECO:0000313" key="11">
    <source>
        <dbReference type="Proteomes" id="UP000612055"/>
    </source>
</evidence>
<accession>A0A835XK07</accession>
<keyword evidence="1" id="KW-0157">Chromophore</keyword>
<dbReference type="GO" id="GO:0005524">
    <property type="term" value="F:ATP binding"/>
    <property type="evidence" value="ECO:0007669"/>
    <property type="project" value="UniProtKB-KW"/>
</dbReference>
<dbReference type="Proteomes" id="UP000612055">
    <property type="component" value="Unassembled WGS sequence"/>
</dbReference>
<dbReference type="Pfam" id="PF25474">
    <property type="entry name" value="TPR_TmcB"/>
    <property type="match status" value="1"/>
</dbReference>
<feature type="transmembrane region" description="Helical" evidence="8">
    <location>
        <begin position="227"/>
        <end position="249"/>
    </location>
</feature>
<dbReference type="InterPro" id="IPR052994">
    <property type="entry name" value="Tiny_macrocysts_regulators"/>
</dbReference>
<keyword evidence="11" id="KW-1185">Reference proteome</keyword>
<feature type="compositionally biased region" description="Acidic residues" evidence="7">
    <location>
        <begin position="1834"/>
        <end position="1850"/>
    </location>
</feature>
<dbReference type="GO" id="GO:0016301">
    <property type="term" value="F:kinase activity"/>
    <property type="evidence" value="ECO:0007669"/>
    <property type="project" value="UniProtKB-KW"/>
</dbReference>
<dbReference type="InterPro" id="IPR057352">
    <property type="entry name" value="TPR_TmcB/C"/>
</dbReference>
<keyword evidence="5" id="KW-0418">Kinase</keyword>
<name>A0A835XK07_9CHLO</name>
<keyword evidence="8" id="KW-0812">Transmembrane</keyword>
<feature type="transmembrane region" description="Helical" evidence="8">
    <location>
        <begin position="2002"/>
        <end position="2027"/>
    </location>
</feature>
<feature type="compositionally biased region" description="Basic and acidic residues" evidence="7">
    <location>
        <begin position="1301"/>
        <end position="1330"/>
    </location>
</feature>
<feature type="compositionally biased region" description="Basic and acidic residues" evidence="7">
    <location>
        <begin position="1498"/>
        <end position="1511"/>
    </location>
</feature>
<dbReference type="EMBL" id="JAEHOE010000154">
    <property type="protein sequence ID" value="KAG2484238.1"/>
    <property type="molecule type" value="Genomic_DNA"/>
</dbReference>
<evidence type="ECO:0000256" key="4">
    <source>
        <dbReference type="ARBA" id="ARBA00022741"/>
    </source>
</evidence>
<keyword evidence="2" id="KW-0716">Sensory transduction</keyword>
<feature type="domain" description="PAS" evidence="9">
    <location>
        <begin position="639"/>
        <end position="699"/>
    </location>
</feature>
<feature type="region of interest" description="Disordered" evidence="7">
    <location>
        <begin position="1278"/>
        <end position="1533"/>
    </location>
</feature>
<dbReference type="PANTHER" id="PTHR31600:SF2">
    <property type="entry name" value="GAMETE ENRICHED GENE 10 PROTEIN-RELATED"/>
    <property type="match status" value="1"/>
</dbReference>
<feature type="region of interest" description="Disordered" evidence="7">
    <location>
        <begin position="1"/>
        <end position="53"/>
    </location>
</feature>
<feature type="transmembrane region" description="Helical" evidence="8">
    <location>
        <begin position="84"/>
        <end position="102"/>
    </location>
</feature>
<sequence>MDKDRENDDASSQRSGGTTGTSGAGSETASSQKSDNKFLKRRDRSHDHDDEGDLLDRQRNIQDGIFACMYTLVRQSALSSWKFAVLKIVLEFLMFFIVTFNTQNPHWEINTSNPVWQVIRWTVWRSPVARLYGYDTYIIVLYVMEALVLMALLGLLWLTMAMRKQEQSKGLRIAALCLYVVYDIMFMMCYASFFDYFVFTADCAFTTSSDQHHMYFEGVKCLQMPHLMHMAIALLAAAVFLCITALMVIASSDLNPVSMGFLASPAVYPRLKILGAKAVYVTSAACLEAIPNIQCVVSCICVVLITWWNFRTMPFYRNIVNIVWSSNWVGVLYAAIILCILVFQKDHDEVVQEQYTNYVLYGIFPVVIGSWAVVGLHIWWRMRPAQKFKDLEPNTKLGKIHKFESAADVEVLARVMRHFDEDGLVTESAAALGEVVIKAGLQAFPDSAPLTILFSNFLLEVRKDGPASRTQLQIASRRQPGFVERYQIFCTNEASKRLKDSQEGGMDLQAYIEFKRNYRAALRVHKEALMLQTHLWELCLKPRLKVTDIDSAMNAVEAAAGRAHQVYKRVLERYPTNGKLLRCYGKFLEDIRHDPVGAARVYGEANRNGGAEALLALNLDMTAGVQGAGSRPDFLTSMSLEDPVIVINAEGTIMMVSQAVQGLFGYPKAELEGAAVSLLMPQPFSQRHPSYLQRYVATGEARMLDSVREVVAMHKDRYVFPMSLCVTKLSGVGTDSIFLAVARPLPPNANVMRAWMAPNGVFLCGDQSFASLVGMPEGELVGRTLSALVVDNGDGESVTADALLEQCRDASYVQLAGGALSFRLRLLHRYLDPVPCEVAVTSAGTDAQRILVLNCRRTDGLSGNIMVVDTRMKIRFAAAGVASMLGYGMRKLTTMQLDQLLPAPYNTLHARWLKDPPMVVPPTSCRAGMTVSLLNDSSTPVPVRLMVKCNMSDASNSMGTYHIVQIDRAAPGEDLDEKRLVLTADLNGRVRHISRPASELFGFPAREVMGRNLCDFVDIFAEWRERNGESQLSLLFLALLDKEQETPGSSWRVRVQEPTPSGGRLPDLAGGGAAGGGKAPVSRSACMQVEVSDETHLGDGQAHDDNDPHATGHTSHDHDDALSTASSGILATHIHVVLWRRDLLTGVLELDGDMVVRRASVMAGLISGVPSASMVKKPLYHFLDLPRGPDTKWEDLAAAGQKHKKSAMKSGAVRGTVSPVIPLIGPHPDMGNMRLLLQGVTTLAPGGKAKTTVMLHPDTAFTGARANLMRVLRLDGSGEADARGARSGRRPTSAATTATHIDADKGRGEGREHKGGDRSADEGAGSRDRDAGDDEEKGQGQGEESGDEGNVSEDSGPRAQDERPDSPATHEAAALHRQATSRSDFVAQWVRTLTNKNSGALERPGSTDGGGGGPAAAPPPQHSRSGVSDRSAAGILALPLSKKASGLDSQPQQAAAQGSRRRDKAGATALSGIPEDAPLDEADMGLGPGRSPGGDGGPEDKDGAKWEKASEGGDSSADGSQSASGISSVTGGDASSVSEFMVDARRGRLLKALNKVILGAYLTTPLQRLRYHSYVLLLAMLITHAVCYVLLLRTLEGERVSVYMVDRQAQAMDRSQLILWRAMMGSYCERKNVTDKSSACSNNMQYTLDKLTENIKVMEAFHQGVYLGIEKQQKLEPEVYSIWTEKALPYSIFLDTHPRMVMNDTAGVWQLGNRFIAAARETLYYLPRLKDTYKFHRTSDFLITNGLGPLFQGYAASLELLVTAAWESIGRLRTQMLALLIIEALIIQLAATIYEWILVDRLERARVLGILAMLGLPGPVLRALATKEVKIVDDSDDEDDDRDELEEDEQGGGGKEAAKPKAQGGGDTAPSAHIAANPGHGSGGEGASAAKPSAHIQEEDDEEPMPVGKFAAAAAGDGPVKALTGLPAGGSGSGRLVFAAGTKDEQDLTAAGGAGLGKKRSGGLLQRLRGRSGKAHAHRRTGGMVTVGGRVLVRSYGTIARFMIPFVMWNAAVIAVYAVSLVLLAGMQQPLASLNMASHVIFRYNRLRAYAFGLVSQDTAADQARWRAPLMYELDLFESEYDTMLYGGRALSQVNSVDKTVVPAATFDSVNVADAFFRQKSCYRFNTSLCFKPGEKYYTITHNGLDGMVRRVIQELRLLTLDADVDVRYNASRYDYIHMVGGRDCLEGLQTAAQIFVNYSITKYEEVRQLHMILLAVTVVLAFLYVTMLLWPHLAKVVADATRQSAMLSLVPPEVDVRAHVRAVLRRVTAGGRPKGRGQVAPS</sequence>
<keyword evidence="3" id="KW-0808">Transferase</keyword>
<feature type="region of interest" description="Disordered" evidence="7">
    <location>
        <begin position="1832"/>
        <end position="1904"/>
    </location>
</feature>
<evidence type="ECO:0000256" key="3">
    <source>
        <dbReference type="ARBA" id="ARBA00022679"/>
    </source>
</evidence>
<proteinExistence type="predicted"/>
<evidence type="ECO:0000259" key="9">
    <source>
        <dbReference type="PROSITE" id="PS50112"/>
    </source>
</evidence>
<feature type="compositionally biased region" description="Basic and acidic residues" evidence="7">
    <location>
        <begin position="1093"/>
        <end position="1120"/>
    </location>
</feature>
<protein>
    <recommendedName>
        <fullName evidence="9">PAS domain-containing protein</fullName>
    </recommendedName>
</protein>
<feature type="compositionally biased region" description="Gly residues" evidence="7">
    <location>
        <begin position="1069"/>
        <end position="1078"/>
    </location>
</feature>
<organism evidence="10 11">
    <name type="scientific">Edaphochlamys debaryana</name>
    <dbReference type="NCBI Taxonomy" id="47281"/>
    <lineage>
        <taxon>Eukaryota</taxon>
        <taxon>Viridiplantae</taxon>
        <taxon>Chlorophyta</taxon>
        <taxon>core chlorophytes</taxon>
        <taxon>Chlorophyceae</taxon>
        <taxon>CS clade</taxon>
        <taxon>Chlamydomonadales</taxon>
        <taxon>Chlamydomonadales incertae sedis</taxon>
        <taxon>Edaphochlamys</taxon>
    </lineage>
</organism>
<keyword evidence="1" id="KW-0600">Photoreceptor protein</keyword>
<dbReference type="CDD" id="cd00130">
    <property type="entry name" value="PAS"/>
    <property type="match status" value="2"/>
</dbReference>
<evidence type="ECO:0000256" key="6">
    <source>
        <dbReference type="ARBA" id="ARBA00022840"/>
    </source>
</evidence>
<dbReference type="SUPFAM" id="SSF55785">
    <property type="entry name" value="PYP-like sensor domain (PAS domain)"/>
    <property type="match status" value="2"/>
</dbReference>
<keyword evidence="4" id="KW-0547">Nucleotide-binding</keyword>
<feature type="transmembrane region" description="Helical" evidence="8">
    <location>
        <begin position="278"/>
        <end position="310"/>
    </location>
</feature>
<feature type="transmembrane region" description="Helical" evidence="8">
    <location>
        <begin position="322"/>
        <end position="343"/>
    </location>
</feature>
<dbReference type="InterPro" id="IPR035965">
    <property type="entry name" value="PAS-like_dom_sf"/>
</dbReference>
<dbReference type="SMART" id="SM00091">
    <property type="entry name" value="PAS"/>
    <property type="match status" value="3"/>
</dbReference>
<feature type="compositionally biased region" description="Low complexity" evidence="7">
    <location>
        <begin position="1512"/>
        <end position="1528"/>
    </location>
</feature>
<feature type="region of interest" description="Disordered" evidence="7">
    <location>
        <begin position="1047"/>
        <end position="1120"/>
    </location>
</feature>
<dbReference type="OrthoDB" id="542352at2759"/>
<keyword evidence="8" id="KW-0472">Membrane</keyword>